<evidence type="ECO:0000313" key="11">
    <source>
        <dbReference type="EMBL" id="RIY32972.1"/>
    </source>
</evidence>
<comment type="similarity">
    <text evidence="3">Belongs to the uracil-DNA glycosylase (UDG) superfamily. UNG family.</text>
</comment>
<evidence type="ECO:0000256" key="8">
    <source>
        <dbReference type="ARBA" id="ARBA00023204"/>
    </source>
</evidence>
<dbReference type="OrthoDB" id="9804372at2"/>
<dbReference type="PROSITE" id="PS00130">
    <property type="entry name" value="U_DNA_GLYCOSYLASE"/>
    <property type="match status" value="1"/>
</dbReference>
<dbReference type="RefSeq" id="WP_119496797.1">
    <property type="nucleotide sequence ID" value="NZ_NRJH01000023.1"/>
</dbReference>
<keyword evidence="12" id="KW-1185">Reference proteome</keyword>
<dbReference type="SUPFAM" id="SSF52141">
    <property type="entry name" value="Uracil-DNA glycosylase-like"/>
    <property type="match status" value="1"/>
</dbReference>
<dbReference type="NCBIfam" id="NF003592">
    <property type="entry name" value="PRK05254.1-5"/>
    <property type="match status" value="1"/>
</dbReference>
<dbReference type="EC" id="3.2.2.27" evidence="4"/>
<evidence type="ECO:0000256" key="1">
    <source>
        <dbReference type="ARBA" id="ARBA00001400"/>
    </source>
</evidence>
<keyword evidence="8" id="KW-0234">DNA repair</keyword>
<evidence type="ECO:0000313" key="12">
    <source>
        <dbReference type="Proteomes" id="UP000266258"/>
    </source>
</evidence>
<dbReference type="PANTHER" id="PTHR11264">
    <property type="entry name" value="URACIL-DNA GLYCOSYLASE"/>
    <property type="match status" value="1"/>
</dbReference>
<dbReference type="PANTHER" id="PTHR11264:SF0">
    <property type="entry name" value="URACIL-DNA GLYCOSYLASE"/>
    <property type="match status" value="1"/>
</dbReference>
<dbReference type="GO" id="GO:0097510">
    <property type="term" value="P:base-excision repair, AP site formation via deaminated base removal"/>
    <property type="evidence" value="ECO:0007669"/>
    <property type="project" value="TreeGrafter"/>
</dbReference>
<dbReference type="EMBL" id="NRJH01000023">
    <property type="protein sequence ID" value="RIY32972.1"/>
    <property type="molecule type" value="Genomic_DNA"/>
</dbReference>
<organism evidence="11 12">
    <name type="scientific">Psittacicella melopsittaci</name>
    <dbReference type="NCBI Taxonomy" id="2028576"/>
    <lineage>
        <taxon>Bacteria</taxon>
        <taxon>Pseudomonadati</taxon>
        <taxon>Pseudomonadota</taxon>
        <taxon>Gammaproteobacteria</taxon>
        <taxon>Pasteurellales</taxon>
        <taxon>Psittacicellaceae</taxon>
        <taxon>Psittacicella</taxon>
    </lineage>
</organism>
<feature type="active site" description="Proton acceptor" evidence="9">
    <location>
        <position position="71"/>
    </location>
</feature>
<dbReference type="AlphaFoldDB" id="A0A3A1Y3R7"/>
<dbReference type="InterPro" id="IPR036895">
    <property type="entry name" value="Uracil-DNA_glycosylase-like_sf"/>
</dbReference>
<comment type="catalytic activity">
    <reaction evidence="1">
        <text>Hydrolyzes single-stranded DNA or mismatched double-stranded DNA and polynucleotides, releasing free uracil.</text>
        <dbReference type="EC" id="3.2.2.27"/>
    </reaction>
</comment>
<gene>
    <name evidence="11" type="ORF">CJP74_03015</name>
</gene>
<protein>
    <recommendedName>
        <fullName evidence="5">Uracil-DNA glycosylase</fullName>
        <ecNumber evidence="4">3.2.2.27</ecNumber>
    </recommendedName>
</protein>
<keyword evidence="7" id="KW-0378">Hydrolase</keyword>
<evidence type="ECO:0000259" key="10">
    <source>
        <dbReference type="SMART" id="SM00986"/>
    </source>
</evidence>
<dbReference type="InterPro" id="IPR002043">
    <property type="entry name" value="UDG_fam1"/>
</dbReference>
<dbReference type="Pfam" id="PF03167">
    <property type="entry name" value="UDG"/>
    <property type="match status" value="1"/>
</dbReference>
<comment type="caution">
    <text evidence="11">The sequence shown here is derived from an EMBL/GenBank/DDBJ whole genome shotgun (WGS) entry which is preliminary data.</text>
</comment>
<comment type="function">
    <text evidence="2">Excises uracil residues from the DNA which can arise as a result of misincorporation of dUMP residues by DNA polymerase or due to deamination of cytosine.</text>
</comment>
<dbReference type="CDD" id="cd10027">
    <property type="entry name" value="UDG-F1-like"/>
    <property type="match status" value="1"/>
</dbReference>
<dbReference type="InterPro" id="IPR005122">
    <property type="entry name" value="Uracil-DNA_glycosylase-like"/>
</dbReference>
<evidence type="ECO:0000256" key="2">
    <source>
        <dbReference type="ARBA" id="ARBA00002631"/>
    </source>
</evidence>
<proteinExistence type="inferred from homology"/>
<feature type="domain" description="Uracil-DNA glycosylase-like" evidence="10">
    <location>
        <begin position="56"/>
        <end position="218"/>
    </location>
</feature>
<reference evidence="11 12" key="1">
    <citation type="submission" date="2017-08" db="EMBL/GenBank/DDBJ databases">
        <title>Reclassification of Bisgaard taxon 37 and 44.</title>
        <authorList>
            <person name="Christensen H."/>
        </authorList>
    </citation>
    <scope>NUCLEOTIDE SEQUENCE [LARGE SCALE GENOMIC DNA]</scope>
    <source>
        <strain evidence="11 12">B96_4</strain>
    </source>
</reference>
<dbReference type="SMART" id="SM00986">
    <property type="entry name" value="UDG"/>
    <property type="match status" value="1"/>
</dbReference>
<evidence type="ECO:0000256" key="9">
    <source>
        <dbReference type="PROSITE-ProRule" id="PRU10072"/>
    </source>
</evidence>
<evidence type="ECO:0000256" key="4">
    <source>
        <dbReference type="ARBA" id="ARBA00012030"/>
    </source>
</evidence>
<dbReference type="InterPro" id="IPR018085">
    <property type="entry name" value="Ura-DNA_Glyclase_AS"/>
</dbReference>
<evidence type="ECO:0000256" key="5">
    <source>
        <dbReference type="ARBA" id="ARBA00018429"/>
    </source>
</evidence>
<keyword evidence="6" id="KW-0227">DNA damage</keyword>
<sequence length="228" mass="25751">MLDSNLTLPISQLNANWDGLGDYLLASGLGEKILTLYQNDPQEQIRPKFNDLFNAFTLPLPQVKVVILGQDPYPSDHAHGLAFSSALDEQVPKSLVNIITTLKCDFGQDYQPNILGVANLSPWVSQGVFLLNTRLTVNKGEPLSKEHDIWDDFINQVFLRLAKVDHLVYLLWGKYAQDYSQRIDANKNCIIKTVHPSPLSAYRGFFSSQCFKHTNAYLESQGKTPIKW</sequence>
<evidence type="ECO:0000256" key="3">
    <source>
        <dbReference type="ARBA" id="ARBA00008184"/>
    </source>
</evidence>
<accession>A0A3A1Y3R7</accession>
<evidence type="ECO:0000256" key="6">
    <source>
        <dbReference type="ARBA" id="ARBA00022763"/>
    </source>
</evidence>
<dbReference type="SMART" id="SM00987">
    <property type="entry name" value="UreE_C"/>
    <property type="match status" value="1"/>
</dbReference>
<evidence type="ECO:0000256" key="7">
    <source>
        <dbReference type="ARBA" id="ARBA00022801"/>
    </source>
</evidence>
<dbReference type="GO" id="GO:0004844">
    <property type="term" value="F:uracil DNA N-glycosylase activity"/>
    <property type="evidence" value="ECO:0007669"/>
    <property type="project" value="UniProtKB-EC"/>
</dbReference>
<name>A0A3A1Y3R7_9GAMM</name>
<dbReference type="Proteomes" id="UP000266258">
    <property type="component" value="Unassembled WGS sequence"/>
</dbReference>
<dbReference type="Gene3D" id="3.40.470.10">
    <property type="entry name" value="Uracil-DNA glycosylase-like domain"/>
    <property type="match status" value="1"/>
</dbReference>
<dbReference type="NCBIfam" id="NF003588">
    <property type="entry name" value="PRK05254.1-1"/>
    <property type="match status" value="1"/>
</dbReference>